<evidence type="ECO:0000259" key="1">
    <source>
        <dbReference type="Pfam" id="PF13568"/>
    </source>
</evidence>
<protein>
    <recommendedName>
        <fullName evidence="1">Outer membrane protein beta-barrel domain-containing protein</fullName>
    </recommendedName>
</protein>
<accession>A0A5J4PC63</accession>
<reference evidence="2" key="1">
    <citation type="submission" date="2019-03" db="EMBL/GenBank/DDBJ databases">
        <title>Single cell metagenomics reveals metabolic interactions within the superorganism composed of flagellate Streblomastix strix and complex community of Bacteroidetes bacteria on its surface.</title>
        <authorList>
            <person name="Treitli S.C."/>
            <person name="Kolisko M."/>
            <person name="Husnik F."/>
            <person name="Keeling P."/>
            <person name="Hampl V."/>
        </authorList>
    </citation>
    <scope>NUCLEOTIDE SEQUENCE</scope>
    <source>
        <strain evidence="2">STM</strain>
    </source>
</reference>
<evidence type="ECO:0000313" key="2">
    <source>
        <dbReference type="EMBL" id="KAA6306261.1"/>
    </source>
</evidence>
<dbReference type="EMBL" id="SNRY01010047">
    <property type="protein sequence ID" value="KAA6306261.1"/>
    <property type="molecule type" value="Genomic_DNA"/>
</dbReference>
<feature type="non-terminal residue" evidence="2">
    <location>
        <position position="134"/>
    </location>
</feature>
<proteinExistence type="predicted"/>
<gene>
    <name evidence="2" type="ORF">EZS27_042084</name>
</gene>
<name>A0A5J4PC63_9ZZZZ</name>
<dbReference type="InterPro" id="IPR025665">
    <property type="entry name" value="Beta-barrel_OMP_2"/>
</dbReference>
<dbReference type="AlphaFoldDB" id="A0A5J4PC63"/>
<comment type="caution">
    <text evidence="2">The sequence shown here is derived from an EMBL/GenBank/DDBJ whole genome shotgun (WGS) entry which is preliminary data.</text>
</comment>
<feature type="domain" description="Outer membrane protein beta-barrel" evidence="1">
    <location>
        <begin position="24"/>
        <end position="133"/>
    </location>
</feature>
<dbReference type="Pfam" id="PF13568">
    <property type="entry name" value="OMP_b-brl_2"/>
    <property type="match status" value="1"/>
</dbReference>
<organism evidence="2">
    <name type="scientific">termite gut metagenome</name>
    <dbReference type="NCBI Taxonomy" id="433724"/>
    <lineage>
        <taxon>unclassified sequences</taxon>
        <taxon>metagenomes</taxon>
        <taxon>organismal metagenomes</taxon>
    </lineage>
</organism>
<sequence length="134" mass="14979">MIGIKRKILLLWIAISGVCVPSGAQVGDLRNNLAVGFNGGVNFNSISFIPRIKQNTMTDFNGGLTIRYISEKYMALICGIQTEVNYTKRGWNELIEDESGETYSRNMNYIEIPILTHWGFGKEKGVQVFLNLGS</sequence>